<feature type="transmembrane region" description="Helical" evidence="1">
    <location>
        <begin position="84"/>
        <end position="104"/>
    </location>
</feature>
<accession>A0A4R5QGK8</accession>
<dbReference type="PANTHER" id="PTHR34980:SF2">
    <property type="entry name" value="INNER MEMBRANE PROTEIN YHAH-RELATED"/>
    <property type="match status" value="1"/>
</dbReference>
<dbReference type="RefSeq" id="WP_133289249.1">
    <property type="nucleotide sequence ID" value="NZ_SMSJ01000016.1"/>
</dbReference>
<name>A0A4R5QGK8_9PROT</name>
<keyword evidence="1" id="KW-0472">Membrane</keyword>
<keyword evidence="1" id="KW-1133">Transmembrane helix</keyword>
<protein>
    <submittedName>
        <fullName evidence="2">DUF805 domain-containing protein</fullName>
    </submittedName>
</protein>
<evidence type="ECO:0000313" key="2">
    <source>
        <dbReference type="EMBL" id="TDH61879.1"/>
    </source>
</evidence>
<keyword evidence="3" id="KW-1185">Reference proteome</keyword>
<reference evidence="2 3" key="1">
    <citation type="journal article" date="2016" name="J. Microbiol.">
        <title>Dankookia rubra gen. nov., sp. nov., an alphaproteobacterium isolated from sediment of a shallow stream.</title>
        <authorList>
            <person name="Kim W.H."/>
            <person name="Kim D.H."/>
            <person name="Kang K."/>
            <person name="Ahn T.Y."/>
        </authorList>
    </citation>
    <scope>NUCLEOTIDE SEQUENCE [LARGE SCALE GENOMIC DNA]</scope>
    <source>
        <strain evidence="2 3">JCM30602</strain>
    </source>
</reference>
<dbReference type="Pfam" id="PF05656">
    <property type="entry name" value="DUF805"/>
    <property type="match status" value="1"/>
</dbReference>
<keyword evidence="1" id="KW-0812">Transmembrane</keyword>
<dbReference type="PANTHER" id="PTHR34980">
    <property type="entry name" value="INNER MEMBRANE PROTEIN-RELATED-RELATED"/>
    <property type="match status" value="1"/>
</dbReference>
<evidence type="ECO:0000256" key="1">
    <source>
        <dbReference type="SAM" id="Phobius"/>
    </source>
</evidence>
<organism evidence="2 3">
    <name type="scientific">Dankookia rubra</name>
    <dbReference type="NCBI Taxonomy" id="1442381"/>
    <lineage>
        <taxon>Bacteria</taxon>
        <taxon>Pseudomonadati</taxon>
        <taxon>Pseudomonadota</taxon>
        <taxon>Alphaproteobacteria</taxon>
        <taxon>Acetobacterales</taxon>
        <taxon>Roseomonadaceae</taxon>
        <taxon>Dankookia</taxon>
    </lineage>
</organism>
<dbReference type="EMBL" id="SMSJ01000016">
    <property type="protein sequence ID" value="TDH61879.1"/>
    <property type="molecule type" value="Genomic_DNA"/>
</dbReference>
<sequence>MGFQQAIAVCFSKYAVFEGRARRSEYWWFFVFNILMHGATGLLDVVIFGGESGGLLNGLYSLVVLLPGLGVGVRRLHDTNHSGWWLLISLVPLVGFILLIVWLARAGDTGPNRFGPDPVATGT</sequence>
<gene>
    <name evidence="2" type="ORF">E2C06_14115</name>
</gene>
<feature type="transmembrane region" description="Helical" evidence="1">
    <location>
        <begin position="26"/>
        <end position="48"/>
    </location>
</feature>
<dbReference type="OrthoDB" id="9812349at2"/>
<dbReference type="GO" id="GO:0005886">
    <property type="term" value="C:plasma membrane"/>
    <property type="evidence" value="ECO:0007669"/>
    <property type="project" value="TreeGrafter"/>
</dbReference>
<dbReference type="Proteomes" id="UP000295096">
    <property type="component" value="Unassembled WGS sequence"/>
</dbReference>
<dbReference type="AlphaFoldDB" id="A0A4R5QGK8"/>
<dbReference type="InterPro" id="IPR008523">
    <property type="entry name" value="DUF805"/>
</dbReference>
<comment type="caution">
    <text evidence="2">The sequence shown here is derived from an EMBL/GenBank/DDBJ whole genome shotgun (WGS) entry which is preliminary data.</text>
</comment>
<proteinExistence type="predicted"/>
<evidence type="ECO:0000313" key="3">
    <source>
        <dbReference type="Proteomes" id="UP000295096"/>
    </source>
</evidence>
<feature type="transmembrane region" description="Helical" evidence="1">
    <location>
        <begin position="54"/>
        <end position="72"/>
    </location>
</feature>